<dbReference type="EMBL" id="CP003360">
    <property type="protein sequence ID" value="AFM26639.1"/>
    <property type="molecule type" value="Genomic_DNA"/>
</dbReference>
<dbReference type="STRING" id="706587.Desti_3998"/>
<dbReference type="InterPro" id="IPR006286">
    <property type="entry name" value="C56_PfpI-like"/>
</dbReference>
<gene>
    <name evidence="3" type="ordered locus">Desti_3998</name>
</gene>
<dbReference type="NCBIfam" id="TIGR01382">
    <property type="entry name" value="PfpI"/>
    <property type="match status" value="1"/>
</dbReference>
<dbReference type="Proteomes" id="UP000006055">
    <property type="component" value="Chromosome"/>
</dbReference>
<dbReference type="HOGENOM" id="CLU_000445_44_4_7"/>
<comment type="similarity">
    <text evidence="1">Belongs to the peptidase C56 family.</text>
</comment>
<dbReference type="RefSeq" id="WP_014811765.1">
    <property type="nucleotide sequence ID" value="NC_018025.1"/>
</dbReference>
<dbReference type="SUPFAM" id="SSF52317">
    <property type="entry name" value="Class I glutamine amidotransferase-like"/>
    <property type="match status" value="1"/>
</dbReference>
<dbReference type="PATRIC" id="fig|706587.4.peg.4530"/>
<dbReference type="CDD" id="cd03134">
    <property type="entry name" value="GATase1_PfpI_like"/>
    <property type="match status" value="1"/>
</dbReference>
<reference evidence="4" key="1">
    <citation type="submission" date="2012-06" db="EMBL/GenBank/DDBJ databases">
        <title>Complete sequence of chromosome of Desulfomonile tiedjei DSM 6799.</title>
        <authorList>
            <person name="Lucas S."/>
            <person name="Copeland A."/>
            <person name="Lapidus A."/>
            <person name="Glavina del Rio T."/>
            <person name="Dalin E."/>
            <person name="Tice H."/>
            <person name="Bruce D."/>
            <person name="Goodwin L."/>
            <person name="Pitluck S."/>
            <person name="Peters L."/>
            <person name="Ovchinnikova G."/>
            <person name="Zeytun A."/>
            <person name="Lu M."/>
            <person name="Kyrpides N."/>
            <person name="Mavromatis K."/>
            <person name="Ivanova N."/>
            <person name="Brettin T."/>
            <person name="Detter J.C."/>
            <person name="Han C."/>
            <person name="Larimer F."/>
            <person name="Land M."/>
            <person name="Hauser L."/>
            <person name="Markowitz V."/>
            <person name="Cheng J.-F."/>
            <person name="Hugenholtz P."/>
            <person name="Woyke T."/>
            <person name="Wu D."/>
            <person name="Spring S."/>
            <person name="Schroeder M."/>
            <person name="Brambilla E."/>
            <person name="Klenk H.-P."/>
            <person name="Eisen J.A."/>
        </authorList>
    </citation>
    <scope>NUCLEOTIDE SEQUENCE [LARGE SCALE GENOMIC DNA]</scope>
    <source>
        <strain evidence="4">ATCC 49306 / DSM 6799 / DCB-1</strain>
    </source>
</reference>
<dbReference type="PANTHER" id="PTHR42733:SF12">
    <property type="entry name" value="PROTEINASE"/>
    <property type="match status" value="1"/>
</dbReference>
<dbReference type="KEGG" id="dti:Desti_3998"/>
<evidence type="ECO:0000313" key="4">
    <source>
        <dbReference type="Proteomes" id="UP000006055"/>
    </source>
</evidence>
<dbReference type="Pfam" id="PF01965">
    <property type="entry name" value="DJ-1_PfpI"/>
    <property type="match status" value="1"/>
</dbReference>
<dbReference type="GO" id="GO:0006508">
    <property type="term" value="P:proteolysis"/>
    <property type="evidence" value="ECO:0007669"/>
    <property type="project" value="UniProtKB-KW"/>
</dbReference>
<keyword evidence="4" id="KW-1185">Reference proteome</keyword>
<accession>I4CAP8</accession>
<sequence length="205" mass="22226">MADEYRRLDGLKVAILVTDGFEQVELTSPKAALEEAGATTKILAPHSGVVQGVNHDVKADEFRVDMVLGQADPDDFDAVLLPGGALNADALRVVPEAQKFIRAIDAKNKPVAVICHGPWLLVSAGLVQGKTMTSYHTIRDDIRNAGANWVDNELVRDENWVSSRSPKDLPAFNKGMIGLFSEFRKGGFGAATRARPSAERPEYVS</sequence>
<evidence type="ECO:0000256" key="1">
    <source>
        <dbReference type="ARBA" id="ARBA00008542"/>
    </source>
</evidence>
<proteinExistence type="inferred from homology"/>
<dbReference type="InterPro" id="IPR029062">
    <property type="entry name" value="Class_I_gatase-like"/>
</dbReference>
<dbReference type="AlphaFoldDB" id="I4CAP8"/>
<evidence type="ECO:0000259" key="2">
    <source>
        <dbReference type="Pfam" id="PF01965"/>
    </source>
</evidence>
<dbReference type="PROSITE" id="PS51276">
    <property type="entry name" value="PEPTIDASE_C56_PFPI"/>
    <property type="match status" value="1"/>
</dbReference>
<keyword evidence="3" id="KW-0378">Hydrolase</keyword>
<dbReference type="PANTHER" id="PTHR42733">
    <property type="entry name" value="DJ-1 PROTEIN"/>
    <property type="match status" value="1"/>
</dbReference>
<dbReference type="eggNOG" id="COG0693">
    <property type="taxonomic scope" value="Bacteria"/>
</dbReference>
<dbReference type="OrthoDB" id="9792284at2"/>
<evidence type="ECO:0000313" key="3">
    <source>
        <dbReference type="EMBL" id="AFM26639.1"/>
    </source>
</evidence>
<dbReference type="Gene3D" id="3.40.50.880">
    <property type="match status" value="1"/>
</dbReference>
<dbReference type="GO" id="GO:0008233">
    <property type="term" value="F:peptidase activity"/>
    <property type="evidence" value="ECO:0007669"/>
    <property type="project" value="UniProtKB-KW"/>
</dbReference>
<feature type="domain" description="DJ-1/PfpI" evidence="2">
    <location>
        <begin position="12"/>
        <end position="175"/>
    </location>
</feature>
<name>I4CAP8_DESTA</name>
<dbReference type="MEROPS" id="C56.001"/>
<protein>
    <submittedName>
        <fullName evidence="3">Intracellular protease, PfpI family</fullName>
    </submittedName>
</protein>
<dbReference type="InterPro" id="IPR002818">
    <property type="entry name" value="DJ-1/PfpI"/>
</dbReference>
<organism evidence="3 4">
    <name type="scientific">Desulfomonile tiedjei (strain ATCC 49306 / DSM 6799 / DCB-1)</name>
    <dbReference type="NCBI Taxonomy" id="706587"/>
    <lineage>
        <taxon>Bacteria</taxon>
        <taxon>Pseudomonadati</taxon>
        <taxon>Thermodesulfobacteriota</taxon>
        <taxon>Desulfomonilia</taxon>
        <taxon>Desulfomonilales</taxon>
        <taxon>Desulfomonilaceae</taxon>
        <taxon>Desulfomonile</taxon>
    </lineage>
</organism>
<keyword evidence="3" id="KW-0645">Protease</keyword>